<dbReference type="InterPro" id="IPR003675">
    <property type="entry name" value="Rce1/LyrA-like_dom"/>
</dbReference>
<keyword evidence="3" id="KW-1185">Reference proteome</keyword>
<dbReference type="AlphaFoldDB" id="A0A0U4NDX4"/>
<gene>
    <name evidence="2" type="ORF">CB4_01277</name>
</gene>
<dbReference type="GO" id="GO:0080120">
    <property type="term" value="P:CAAX-box protein maturation"/>
    <property type="evidence" value="ECO:0007669"/>
    <property type="project" value="UniProtKB-ARBA"/>
</dbReference>
<organism evidence="2 3">
    <name type="scientific">Aneurinibacillus soli</name>
    <dbReference type="NCBI Taxonomy" id="1500254"/>
    <lineage>
        <taxon>Bacteria</taxon>
        <taxon>Bacillati</taxon>
        <taxon>Bacillota</taxon>
        <taxon>Bacilli</taxon>
        <taxon>Bacillales</taxon>
        <taxon>Paenibacillaceae</taxon>
        <taxon>Aneurinibacillus group</taxon>
        <taxon>Aneurinibacillus</taxon>
    </lineage>
</organism>
<proteinExistence type="predicted"/>
<protein>
    <submittedName>
        <fullName evidence="2">CAAX amino terminal protease self-immunity</fullName>
    </submittedName>
</protein>
<feature type="domain" description="CAAX prenyl protease 2/Lysostaphin resistance protein A-like" evidence="1">
    <location>
        <begin position="114"/>
        <end position="246"/>
    </location>
</feature>
<accession>A0A0U4NDX4</accession>
<dbReference type="KEGG" id="asoc:CB4_01277"/>
<dbReference type="GO" id="GO:0006508">
    <property type="term" value="P:proteolysis"/>
    <property type="evidence" value="ECO:0007669"/>
    <property type="project" value="UniProtKB-KW"/>
</dbReference>
<keyword evidence="2" id="KW-0645">Protease</keyword>
<evidence type="ECO:0000313" key="3">
    <source>
        <dbReference type="Proteomes" id="UP000217696"/>
    </source>
</evidence>
<dbReference type="Proteomes" id="UP000217696">
    <property type="component" value="Chromosome"/>
</dbReference>
<dbReference type="Pfam" id="PF02517">
    <property type="entry name" value="Rce1-like"/>
    <property type="match status" value="1"/>
</dbReference>
<evidence type="ECO:0000313" key="2">
    <source>
        <dbReference type="EMBL" id="BAU27108.1"/>
    </source>
</evidence>
<evidence type="ECO:0000259" key="1">
    <source>
        <dbReference type="Pfam" id="PF02517"/>
    </source>
</evidence>
<name>A0A0U4NDX4_9BACL</name>
<reference evidence="2 3" key="1">
    <citation type="submission" date="2015-12" db="EMBL/GenBank/DDBJ databases">
        <title>Genome sequence of Aneurinibacillus soli.</title>
        <authorList>
            <person name="Lee J.S."/>
            <person name="Lee K.C."/>
            <person name="Kim K.K."/>
            <person name="Lee B.W."/>
        </authorList>
    </citation>
    <scope>NUCLEOTIDE SEQUENCE [LARGE SCALE GENOMIC DNA]</scope>
    <source>
        <strain evidence="2 3">CB4</strain>
    </source>
</reference>
<dbReference type="EMBL" id="AP017312">
    <property type="protein sequence ID" value="BAU27108.1"/>
    <property type="molecule type" value="Genomic_DNA"/>
</dbReference>
<dbReference type="OrthoDB" id="2824672at2"/>
<sequence>MMKFFLIFISICVLILIINIKMNWGMTEEDIQLAFVPAYMALFFLMSFSNLRKAFMERLITSKDYISVISKPIVIGVITVFILEGTRYLPLIFNGDIIGIGSGQVKDDGHLSRFANWFLTCIIAPSNEEFITRFLFYDGVCLLLLSMIAPLPREKVKTFNAAQMVLYKMLNLFNIMIEIFVQKIFQRSSKLGTCIYVIVASTVFSILHKPDITNFHLYFLGGVVDWFFFLRYGLIASFLSHATFNASSDMVHKIWIGMLGINQH</sequence>
<keyword evidence="2" id="KW-0378">Hydrolase</keyword>
<dbReference type="GO" id="GO:0004175">
    <property type="term" value="F:endopeptidase activity"/>
    <property type="evidence" value="ECO:0007669"/>
    <property type="project" value="UniProtKB-ARBA"/>
</dbReference>